<sequence>MSFRRPNILWLYCDELRADALGCYATAGGLSPHTPAVDALAAGAVVFDRCYTNSPVCVPSRTSALTGLPPDRTGVYHNEAASPGFPLPEGLVTFPEVFAAAGYATASFGKEHIPSALTPWQLDDHTGAGMRDPLAGGDERSLVRTPGMRFVVGGRHRDEDYRPEEVTRRAIAWMRQASTPFLLRASFLQPHTPVVPPQRWARVFRPDAQPGRDLDRGAGESRFERRFGELNGGREMAERDLRRAQADYLALVAWVDEQIGALLAALDELGIAEETIVVLTSDHGVHLGEGGAFGKHTFAPQSHRVPLIVRRPGHLAPARRGDLAQSLDLGPTLLGLAGIAAGAETGGRDLFTDPAPEHVMATIGYGGPASRAFPNRNAGTWYGGRGWPRRTCIRNGRYRLDSTVRLDGQPATPDEEDVFLADSLADPSELRNLAADPRCARVRDTLLMALRAHARSAAEIPDELVARLGSEASAHVTGR</sequence>
<proteinExistence type="predicted"/>
<evidence type="ECO:0000256" key="1">
    <source>
        <dbReference type="ARBA" id="ARBA00022723"/>
    </source>
</evidence>
<dbReference type="Gene3D" id="3.40.720.10">
    <property type="entry name" value="Alkaline Phosphatase, subunit A"/>
    <property type="match status" value="1"/>
</dbReference>
<dbReference type="EMBL" id="BAAAMU010000041">
    <property type="protein sequence ID" value="GAA1649484.1"/>
    <property type="molecule type" value="Genomic_DNA"/>
</dbReference>
<feature type="domain" description="Sulfatase N-terminal" evidence="3">
    <location>
        <begin position="6"/>
        <end position="339"/>
    </location>
</feature>
<dbReference type="Pfam" id="PF00884">
    <property type="entry name" value="Sulfatase"/>
    <property type="match status" value="1"/>
</dbReference>
<dbReference type="InterPro" id="IPR017850">
    <property type="entry name" value="Alkaline_phosphatase_core_sf"/>
</dbReference>
<gene>
    <name evidence="4" type="ORF">GCM10009733_053190</name>
</gene>
<keyword evidence="1" id="KW-0479">Metal-binding</keyword>
<dbReference type="Proteomes" id="UP001500064">
    <property type="component" value="Unassembled WGS sequence"/>
</dbReference>
<reference evidence="5" key="1">
    <citation type="journal article" date="2019" name="Int. J. Syst. Evol. Microbiol.">
        <title>The Global Catalogue of Microorganisms (GCM) 10K type strain sequencing project: providing services to taxonomists for standard genome sequencing and annotation.</title>
        <authorList>
            <consortium name="The Broad Institute Genomics Platform"/>
            <consortium name="The Broad Institute Genome Sequencing Center for Infectious Disease"/>
            <person name="Wu L."/>
            <person name="Ma J."/>
        </authorList>
    </citation>
    <scope>NUCLEOTIDE SEQUENCE [LARGE SCALE GENOMIC DNA]</scope>
    <source>
        <strain evidence="5">JCM 13929</strain>
    </source>
</reference>
<evidence type="ECO:0000256" key="2">
    <source>
        <dbReference type="ARBA" id="ARBA00022801"/>
    </source>
</evidence>
<dbReference type="RefSeq" id="WP_346108999.1">
    <property type="nucleotide sequence ID" value="NZ_BAAAMU010000041.1"/>
</dbReference>
<protein>
    <submittedName>
        <fullName evidence="4">Sulfatase-like hydrolase/transferase</fullName>
    </submittedName>
</protein>
<organism evidence="4 5">
    <name type="scientific">Nonomuraea maheshkhaliensis</name>
    <dbReference type="NCBI Taxonomy" id="419590"/>
    <lineage>
        <taxon>Bacteria</taxon>
        <taxon>Bacillati</taxon>
        <taxon>Actinomycetota</taxon>
        <taxon>Actinomycetes</taxon>
        <taxon>Streptosporangiales</taxon>
        <taxon>Streptosporangiaceae</taxon>
        <taxon>Nonomuraea</taxon>
    </lineage>
</organism>
<dbReference type="PANTHER" id="PTHR45953">
    <property type="entry name" value="IDURONATE 2-SULFATASE"/>
    <property type="match status" value="1"/>
</dbReference>
<name>A0ABP4RH93_9ACTN</name>
<accession>A0ABP4RH93</accession>
<evidence type="ECO:0000313" key="5">
    <source>
        <dbReference type="Proteomes" id="UP001500064"/>
    </source>
</evidence>
<comment type="caution">
    <text evidence="4">The sequence shown here is derived from an EMBL/GenBank/DDBJ whole genome shotgun (WGS) entry which is preliminary data.</text>
</comment>
<dbReference type="PANTHER" id="PTHR45953:SF1">
    <property type="entry name" value="IDURONATE 2-SULFATASE"/>
    <property type="match status" value="1"/>
</dbReference>
<evidence type="ECO:0000313" key="4">
    <source>
        <dbReference type="EMBL" id="GAA1649484.1"/>
    </source>
</evidence>
<keyword evidence="2" id="KW-0378">Hydrolase</keyword>
<keyword evidence="5" id="KW-1185">Reference proteome</keyword>
<dbReference type="SUPFAM" id="SSF53649">
    <property type="entry name" value="Alkaline phosphatase-like"/>
    <property type="match status" value="1"/>
</dbReference>
<dbReference type="InterPro" id="IPR000917">
    <property type="entry name" value="Sulfatase_N"/>
</dbReference>
<evidence type="ECO:0000259" key="3">
    <source>
        <dbReference type="Pfam" id="PF00884"/>
    </source>
</evidence>